<accession>A0A7W8YAU1</accession>
<dbReference type="EMBL" id="JACHBL010000001">
    <property type="protein sequence ID" value="MBB5598133.1"/>
    <property type="molecule type" value="Genomic_DNA"/>
</dbReference>
<dbReference type="RefSeq" id="WP_183641500.1">
    <property type="nucleotide sequence ID" value="NZ_JACHBL010000001.1"/>
</dbReference>
<keyword evidence="2" id="KW-1185">Reference proteome</keyword>
<sequence length="75" mass="8433">MDFEDVASSYRRFAERKITNAPVFVDWFMAVVNSPQAQERIAELPQIERQPNPVFAAARFLSGETVSDEDSAPDA</sequence>
<comment type="caution">
    <text evidence="1">The sequence shown here is derived from an EMBL/GenBank/DDBJ whole genome shotgun (WGS) entry which is preliminary data.</text>
</comment>
<evidence type="ECO:0000313" key="1">
    <source>
        <dbReference type="EMBL" id="MBB5598133.1"/>
    </source>
</evidence>
<organism evidence="1 2">
    <name type="scientific">Neomicrococcus lactis</name>
    <dbReference type="NCBI Taxonomy" id="732241"/>
    <lineage>
        <taxon>Bacteria</taxon>
        <taxon>Bacillati</taxon>
        <taxon>Actinomycetota</taxon>
        <taxon>Actinomycetes</taxon>
        <taxon>Micrococcales</taxon>
        <taxon>Micrococcaceae</taxon>
        <taxon>Neomicrococcus</taxon>
    </lineage>
</organism>
<gene>
    <name evidence="1" type="ORF">BKA12_001213</name>
</gene>
<evidence type="ECO:0000313" key="2">
    <source>
        <dbReference type="Proteomes" id="UP000523863"/>
    </source>
</evidence>
<proteinExistence type="predicted"/>
<dbReference type="AlphaFoldDB" id="A0A7W8YAU1"/>
<reference evidence="1 2" key="1">
    <citation type="submission" date="2020-08" db="EMBL/GenBank/DDBJ databases">
        <title>Sequencing the genomes of 1000 actinobacteria strains.</title>
        <authorList>
            <person name="Klenk H.-P."/>
        </authorList>
    </citation>
    <scope>NUCLEOTIDE SEQUENCE [LARGE SCALE GENOMIC DNA]</scope>
    <source>
        <strain evidence="1 2">DSM 23694</strain>
    </source>
</reference>
<name>A0A7W8YAU1_9MICC</name>
<dbReference type="Proteomes" id="UP000523863">
    <property type="component" value="Unassembled WGS sequence"/>
</dbReference>
<protein>
    <submittedName>
        <fullName evidence="1">Uncharacterized protein</fullName>
    </submittedName>
</protein>